<accession>A0A7R8YM89</accession>
<feature type="signal peptide" evidence="2">
    <location>
        <begin position="1"/>
        <end position="23"/>
    </location>
</feature>
<evidence type="ECO:0000313" key="3">
    <source>
        <dbReference type="EMBL" id="CAD7077926.1"/>
    </source>
</evidence>
<dbReference type="AlphaFoldDB" id="A0A7R8YM89"/>
<evidence type="ECO:0000313" key="4">
    <source>
        <dbReference type="Proteomes" id="UP000594454"/>
    </source>
</evidence>
<feature type="chain" id="PRO_5030633198" evidence="2">
    <location>
        <begin position="24"/>
        <end position="287"/>
    </location>
</feature>
<evidence type="ECO:0000256" key="2">
    <source>
        <dbReference type="SAM" id="SignalP"/>
    </source>
</evidence>
<sequence>MVLYANKICIFLLMVLVSGQLESEEFASDTLGADSQEIYRYVKLPAKSSKHISPLEYDEDYEFEFQPASKSSRPIYLSKAKAPKSVFSPNPKFSSFASHRSLNPRYKNVFFKQPSTFKKHQQLYKPVHPNFHTDLETMKLPLAESEFIAIRNPNPHDFKGNFKLQDVPNLYSLHREFLESASPKQILNYYEDQQKEDDEKLELQLLNDPSPQAKAKYQQFLKSKEDERIEKEYLEELVKKDRQPGTSYDPVRVEPPEFIKKPETPGLRHYRTLNTDPSAYEFEVTFS</sequence>
<gene>
    <name evidence="3" type="ORF">HERILL_LOCUS1224</name>
</gene>
<evidence type="ECO:0000256" key="1">
    <source>
        <dbReference type="SAM" id="MobiDB-lite"/>
    </source>
</evidence>
<name>A0A7R8YM89_HERIL</name>
<keyword evidence="2" id="KW-0732">Signal</keyword>
<dbReference type="InParanoid" id="A0A7R8YM89"/>
<feature type="region of interest" description="Disordered" evidence="1">
    <location>
        <begin position="240"/>
        <end position="272"/>
    </location>
</feature>
<dbReference type="EMBL" id="LR899009">
    <property type="protein sequence ID" value="CAD7077926.1"/>
    <property type="molecule type" value="Genomic_DNA"/>
</dbReference>
<organism evidence="3 4">
    <name type="scientific">Hermetia illucens</name>
    <name type="common">Black soldier fly</name>
    <dbReference type="NCBI Taxonomy" id="343691"/>
    <lineage>
        <taxon>Eukaryota</taxon>
        <taxon>Metazoa</taxon>
        <taxon>Ecdysozoa</taxon>
        <taxon>Arthropoda</taxon>
        <taxon>Hexapoda</taxon>
        <taxon>Insecta</taxon>
        <taxon>Pterygota</taxon>
        <taxon>Neoptera</taxon>
        <taxon>Endopterygota</taxon>
        <taxon>Diptera</taxon>
        <taxon>Brachycera</taxon>
        <taxon>Stratiomyomorpha</taxon>
        <taxon>Stratiomyidae</taxon>
        <taxon>Hermetiinae</taxon>
        <taxon>Hermetia</taxon>
    </lineage>
</organism>
<feature type="compositionally biased region" description="Basic and acidic residues" evidence="1">
    <location>
        <begin position="251"/>
        <end position="263"/>
    </location>
</feature>
<protein>
    <submittedName>
        <fullName evidence="3">Uncharacterized protein</fullName>
    </submittedName>
</protein>
<proteinExistence type="predicted"/>
<reference evidence="3 4" key="1">
    <citation type="submission" date="2020-11" db="EMBL/GenBank/DDBJ databases">
        <authorList>
            <person name="Wallbank WR R."/>
            <person name="Pardo Diaz C."/>
            <person name="Kozak K."/>
            <person name="Martin S."/>
            <person name="Jiggins C."/>
            <person name="Moest M."/>
            <person name="Warren A I."/>
            <person name="Generalovic N T."/>
            <person name="Byers J.R.P. K."/>
            <person name="Montejo-Kovacevich G."/>
            <person name="Yen C E."/>
        </authorList>
    </citation>
    <scope>NUCLEOTIDE SEQUENCE [LARGE SCALE GENOMIC DNA]</scope>
</reference>
<keyword evidence="4" id="KW-1185">Reference proteome</keyword>
<dbReference type="Proteomes" id="UP000594454">
    <property type="component" value="Chromosome 1"/>
</dbReference>
<dbReference type="OrthoDB" id="8063855at2759"/>